<evidence type="ECO:0000256" key="2">
    <source>
        <dbReference type="ARBA" id="ARBA00023002"/>
    </source>
</evidence>
<dbReference type="InterPro" id="IPR042098">
    <property type="entry name" value="TauD-like_sf"/>
</dbReference>
<dbReference type="PANTHER" id="PTHR10696">
    <property type="entry name" value="GAMMA-BUTYROBETAINE HYDROXYLASE-RELATED"/>
    <property type="match status" value="1"/>
</dbReference>
<protein>
    <submittedName>
        <fullName evidence="4">Taurine dioxygenase, alpha-ketoglutarate-dependent</fullName>
    </submittedName>
</protein>
<keyword evidence="4" id="KW-0223">Dioxygenase</keyword>
<dbReference type="RefSeq" id="WP_084313875.1">
    <property type="nucleotide sequence ID" value="NZ_FNIJ01000003.1"/>
</dbReference>
<organism evidence="4 5">
    <name type="scientific">Pseudomonas jinjuensis</name>
    <dbReference type="NCBI Taxonomy" id="198616"/>
    <lineage>
        <taxon>Bacteria</taxon>
        <taxon>Pseudomonadati</taxon>
        <taxon>Pseudomonadota</taxon>
        <taxon>Gammaproteobacteria</taxon>
        <taxon>Pseudomonadales</taxon>
        <taxon>Pseudomonadaceae</taxon>
        <taxon>Pseudomonas</taxon>
    </lineage>
</organism>
<dbReference type="OrthoDB" id="9769888at2"/>
<evidence type="ECO:0000259" key="3">
    <source>
        <dbReference type="Pfam" id="PF02668"/>
    </source>
</evidence>
<keyword evidence="2" id="KW-0560">Oxidoreductase</keyword>
<dbReference type="Proteomes" id="UP000242957">
    <property type="component" value="Unassembled WGS sequence"/>
</dbReference>
<feature type="domain" description="TauD/TfdA-like" evidence="3">
    <location>
        <begin position="50"/>
        <end position="342"/>
    </location>
</feature>
<comment type="cofactor">
    <cofactor evidence="1">
        <name>Fe(2+)</name>
        <dbReference type="ChEBI" id="CHEBI:29033"/>
    </cofactor>
</comment>
<gene>
    <name evidence="4" type="ORF">SAMN05216193_10357</name>
</gene>
<dbReference type="Gene3D" id="3.60.130.10">
    <property type="entry name" value="Clavaminate synthase-like"/>
    <property type="match status" value="1"/>
</dbReference>
<accession>A0A1H0BG13</accession>
<dbReference type="EMBL" id="FNIJ01000003">
    <property type="protein sequence ID" value="SDN44599.1"/>
    <property type="molecule type" value="Genomic_DNA"/>
</dbReference>
<sequence length="347" mass="39168">MNDMNPGIWPVEAAELGADVQCHVLRPGRPPLFIQPRGAALQDAQRFRAWAERCRPLLDQLIVEHGGVVLRGFPTRETADFARLVELFPTFETGYAGGVAPRTQISGRVMEATRLAAPVKLPLHSEMAYMRDYPKRIAFFCRQPATRGGETVIGDVRNLVDALPAELVEKIERLGVRLTRNYGAKSDGMERSVEVMETIGWNIGFGTDDPDEVERLCAERGLQPLWNDNGTLTVFNLLEPFVTHPRTGRKLYRSLVHVFHDAYRPEGENAELHEAVRKAQKHPSGTYLGNGQRLETAEIEVFMRALDEVTYCWDWQPGDIMILDNLQVWHGRNPYEGARDVQVALLD</sequence>
<dbReference type="GO" id="GO:0016706">
    <property type="term" value="F:2-oxoglutarate-dependent dioxygenase activity"/>
    <property type="evidence" value="ECO:0007669"/>
    <property type="project" value="UniProtKB-ARBA"/>
</dbReference>
<keyword evidence="5" id="KW-1185">Reference proteome</keyword>
<dbReference type="InterPro" id="IPR050411">
    <property type="entry name" value="AlphaKG_dependent_hydroxylases"/>
</dbReference>
<proteinExistence type="predicted"/>
<evidence type="ECO:0000313" key="5">
    <source>
        <dbReference type="Proteomes" id="UP000242957"/>
    </source>
</evidence>
<evidence type="ECO:0000313" key="4">
    <source>
        <dbReference type="EMBL" id="SDN44599.1"/>
    </source>
</evidence>
<reference evidence="5" key="1">
    <citation type="submission" date="2016-10" db="EMBL/GenBank/DDBJ databases">
        <authorList>
            <person name="Varghese N."/>
            <person name="Submissions S."/>
        </authorList>
    </citation>
    <scope>NUCLEOTIDE SEQUENCE [LARGE SCALE GENOMIC DNA]</scope>
    <source>
        <strain evidence="5">JCM 21621</strain>
    </source>
</reference>
<dbReference type="SUPFAM" id="SSF51197">
    <property type="entry name" value="Clavaminate synthase-like"/>
    <property type="match status" value="1"/>
</dbReference>
<dbReference type="InterPro" id="IPR003819">
    <property type="entry name" value="TauD/TfdA-like"/>
</dbReference>
<dbReference type="Pfam" id="PF02668">
    <property type="entry name" value="TauD"/>
    <property type="match status" value="1"/>
</dbReference>
<dbReference type="AlphaFoldDB" id="A0A1H0BG13"/>
<name>A0A1H0BG13_9PSED</name>
<dbReference type="PANTHER" id="PTHR10696:SF21">
    <property type="entry name" value="TAUD_TFDA-LIKE DOMAIN-CONTAINING PROTEIN"/>
    <property type="match status" value="1"/>
</dbReference>
<dbReference type="STRING" id="198616.SAMN05216193_10357"/>
<evidence type="ECO:0000256" key="1">
    <source>
        <dbReference type="ARBA" id="ARBA00001954"/>
    </source>
</evidence>